<dbReference type="Pfam" id="PF07980">
    <property type="entry name" value="SusD_RagB"/>
    <property type="match status" value="1"/>
</dbReference>
<dbReference type="Pfam" id="PF14322">
    <property type="entry name" value="SusD-like_3"/>
    <property type="match status" value="1"/>
</dbReference>
<accession>A0A1V9ERY5</accession>
<dbReference type="InterPro" id="IPR011990">
    <property type="entry name" value="TPR-like_helical_dom_sf"/>
</dbReference>
<keyword evidence="9" id="KW-1185">Reference proteome</keyword>
<keyword evidence="3" id="KW-0732">Signal</keyword>
<evidence type="ECO:0000313" key="8">
    <source>
        <dbReference type="EMBL" id="OQP48890.1"/>
    </source>
</evidence>
<dbReference type="PROSITE" id="PS51257">
    <property type="entry name" value="PROKAR_LIPOPROTEIN"/>
    <property type="match status" value="1"/>
</dbReference>
<name>A0A1V9ERY5_9BACT</name>
<dbReference type="Gene3D" id="1.25.40.390">
    <property type="match status" value="1"/>
</dbReference>
<proteinExistence type="inferred from homology"/>
<dbReference type="InterPro" id="IPR012944">
    <property type="entry name" value="SusD_RagB_dom"/>
</dbReference>
<dbReference type="AlphaFoldDB" id="A0A1V9ERY5"/>
<protein>
    <recommendedName>
        <fullName evidence="10">Carbohydrate-binding protein SusD</fullName>
    </recommendedName>
</protein>
<evidence type="ECO:0000259" key="7">
    <source>
        <dbReference type="Pfam" id="PF14322"/>
    </source>
</evidence>
<dbReference type="Proteomes" id="UP000192276">
    <property type="component" value="Unassembled WGS sequence"/>
</dbReference>
<evidence type="ECO:0000256" key="4">
    <source>
        <dbReference type="ARBA" id="ARBA00023136"/>
    </source>
</evidence>
<dbReference type="EMBL" id="LWBP01000232">
    <property type="protein sequence ID" value="OQP48890.1"/>
    <property type="molecule type" value="Genomic_DNA"/>
</dbReference>
<dbReference type="GO" id="GO:0009279">
    <property type="term" value="C:cell outer membrane"/>
    <property type="evidence" value="ECO:0007669"/>
    <property type="project" value="UniProtKB-SubCell"/>
</dbReference>
<keyword evidence="5" id="KW-0998">Cell outer membrane</keyword>
<feature type="domain" description="SusD-like N-terminal" evidence="7">
    <location>
        <begin position="68"/>
        <end position="219"/>
    </location>
</feature>
<dbReference type="STRING" id="550983.A4R26_07235"/>
<evidence type="ECO:0000256" key="5">
    <source>
        <dbReference type="ARBA" id="ARBA00023237"/>
    </source>
</evidence>
<dbReference type="InterPro" id="IPR033985">
    <property type="entry name" value="SusD-like_N"/>
</dbReference>
<dbReference type="OrthoDB" id="5694214at2"/>
<feature type="domain" description="RagB/SusD" evidence="6">
    <location>
        <begin position="286"/>
        <end position="560"/>
    </location>
</feature>
<evidence type="ECO:0000256" key="2">
    <source>
        <dbReference type="ARBA" id="ARBA00006275"/>
    </source>
</evidence>
<evidence type="ECO:0000259" key="6">
    <source>
        <dbReference type="Pfam" id="PF07980"/>
    </source>
</evidence>
<keyword evidence="4" id="KW-0472">Membrane</keyword>
<comment type="subcellular location">
    <subcellularLocation>
        <location evidence="1">Cell outer membrane</location>
    </subcellularLocation>
</comment>
<dbReference type="SUPFAM" id="SSF48452">
    <property type="entry name" value="TPR-like"/>
    <property type="match status" value="1"/>
</dbReference>
<evidence type="ECO:0008006" key="10">
    <source>
        <dbReference type="Google" id="ProtNLM"/>
    </source>
</evidence>
<gene>
    <name evidence="8" type="ORF">A4R26_07235</name>
</gene>
<evidence type="ECO:0000256" key="1">
    <source>
        <dbReference type="ARBA" id="ARBA00004442"/>
    </source>
</evidence>
<comment type="caution">
    <text evidence="8">The sequence shown here is derived from an EMBL/GenBank/DDBJ whole genome shotgun (WGS) entry which is preliminary data.</text>
</comment>
<reference evidence="9" key="1">
    <citation type="submission" date="2016-04" db="EMBL/GenBank/DDBJ databases">
        <authorList>
            <person name="Chen L."/>
            <person name="Zhuang W."/>
            <person name="Wang G."/>
        </authorList>
    </citation>
    <scope>NUCLEOTIDE SEQUENCE [LARGE SCALE GENOMIC DNA]</scope>
    <source>
        <strain evidence="9">208</strain>
    </source>
</reference>
<evidence type="ECO:0000256" key="3">
    <source>
        <dbReference type="ARBA" id="ARBA00022729"/>
    </source>
</evidence>
<comment type="similarity">
    <text evidence="2">Belongs to the SusD family.</text>
</comment>
<sequence length="560" mass="62361">MHLKNIIIVSAVVLLVAGCKKMNNGPQEFYTEEYVFDPLDKNGLAAQQALANLYTSMPTGFNRIGGDVLETATDDAIPSRNGTTIQLLINSNITNSNNPEAAWTKNYEGIRKANLFLRNVDVVPKPAEVIIWKAEARFLRAYFYFELLKRYGGVPIVGDTVFSTTDRIQLKRNTFEQCVNYIVAECDAVKGMLRAEPIASNDFGKASRGAALALKARTLLYAASPLYNGGVPAGASGEQRELMGYAAYDVERWNKAAIAANDLLALNVYPLETAYNNVFIHRRNNEVILSYLRGTTTDVETNNGPVGYSEGGTGYGQTSPTQDLVNAFGMNNGKFIDEAGSNYNPAAPYTNRDPRLALTVFTNGAQWLNRAVQTYEGGLDKPGFNAQQTRTGYYMRKFMGNFSTATAYTAQNHNFVLFRSAEVMLNYAEALNEYSGPVQFVYNQLINLRKRAGIAAGADARYGLSATLSKDSMRIVIQNERRVEMAFEEQRYWDLRRWKTAEQELNKNLGGMKITNNNGVFTYQPVTAGAIVFTAPKMYFYPIPHDEITKNPLLIQNYGW</sequence>
<evidence type="ECO:0000313" key="9">
    <source>
        <dbReference type="Proteomes" id="UP000192276"/>
    </source>
</evidence>
<organism evidence="8 9">
    <name type="scientific">Niastella populi</name>
    <dbReference type="NCBI Taxonomy" id="550983"/>
    <lineage>
        <taxon>Bacteria</taxon>
        <taxon>Pseudomonadati</taxon>
        <taxon>Bacteroidota</taxon>
        <taxon>Chitinophagia</taxon>
        <taxon>Chitinophagales</taxon>
        <taxon>Chitinophagaceae</taxon>
        <taxon>Niastella</taxon>
    </lineage>
</organism>
<dbReference type="RefSeq" id="WP_081170280.1">
    <property type="nucleotide sequence ID" value="NZ_LWBP01000232.1"/>
</dbReference>